<evidence type="ECO:0000313" key="9">
    <source>
        <dbReference type="Proteomes" id="UP000461880"/>
    </source>
</evidence>
<dbReference type="InterPro" id="IPR011055">
    <property type="entry name" value="Dup_hybrid_motif"/>
</dbReference>
<dbReference type="PANTHER" id="PTHR45008:SF1">
    <property type="entry name" value="PTS SYSTEM GLUCOSE-SPECIFIC EIIA COMPONENT"/>
    <property type="match status" value="1"/>
</dbReference>
<evidence type="ECO:0000256" key="6">
    <source>
        <dbReference type="ARBA" id="ARBA00022777"/>
    </source>
</evidence>
<dbReference type="GO" id="GO:0009401">
    <property type="term" value="P:phosphoenolpyruvate-dependent sugar phosphotransferase system"/>
    <property type="evidence" value="ECO:0007669"/>
    <property type="project" value="UniProtKB-KW"/>
</dbReference>
<keyword evidence="4" id="KW-0808">Transferase</keyword>
<gene>
    <name evidence="8" type="ORF">FYJ51_11605</name>
</gene>
<evidence type="ECO:0000256" key="4">
    <source>
        <dbReference type="ARBA" id="ARBA00022679"/>
    </source>
</evidence>
<keyword evidence="5" id="KW-0598">Phosphotransferase system</keyword>
<evidence type="ECO:0000259" key="7">
    <source>
        <dbReference type="PROSITE" id="PS51093"/>
    </source>
</evidence>
<sequence>MGLFDAFKKKETLAPIEVSDDAVIAPADGELIDITTVKDEVFAQKMMGDGVAFHYSGDKVTLCAPANGVLSVLFPTGHAFGVTMANGTELLVHCGINTVEAKGDGFKLCAKKQGDTVKAGEPIVEVNLKKLGAKYDMSTMLICTNGADHPMTFSKPKTVKRGDSVLG</sequence>
<dbReference type="SUPFAM" id="SSF51261">
    <property type="entry name" value="Duplicated hybrid motif"/>
    <property type="match status" value="1"/>
</dbReference>
<dbReference type="Pfam" id="PF00358">
    <property type="entry name" value="PTS_EIIA_1"/>
    <property type="match status" value="1"/>
</dbReference>
<dbReference type="EMBL" id="VUMN01000036">
    <property type="protein sequence ID" value="MSS59538.1"/>
    <property type="molecule type" value="Genomic_DNA"/>
</dbReference>
<dbReference type="GO" id="GO:0016301">
    <property type="term" value="F:kinase activity"/>
    <property type="evidence" value="ECO:0007669"/>
    <property type="project" value="UniProtKB-KW"/>
</dbReference>
<dbReference type="GO" id="GO:0005737">
    <property type="term" value="C:cytoplasm"/>
    <property type="evidence" value="ECO:0007669"/>
    <property type="project" value="UniProtKB-SubCell"/>
</dbReference>
<reference evidence="8 9" key="1">
    <citation type="submission" date="2019-08" db="EMBL/GenBank/DDBJ databases">
        <title>In-depth cultivation of the pig gut microbiome towards novel bacterial diversity and tailored functional studies.</title>
        <authorList>
            <person name="Wylensek D."/>
            <person name="Hitch T.C.A."/>
            <person name="Clavel T."/>
        </authorList>
    </citation>
    <scope>NUCLEOTIDE SEQUENCE [LARGE SCALE GENOMIC DNA]</scope>
    <source>
        <strain evidence="8 9">Oil+RF-744-GAM-WT-6</strain>
    </source>
</reference>
<evidence type="ECO:0000256" key="2">
    <source>
        <dbReference type="ARBA" id="ARBA00022448"/>
    </source>
</evidence>
<organism evidence="8 9">
    <name type="scientific">Stecheria intestinalis</name>
    <dbReference type="NCBI Taxonomy" id="2606630"/>
    <lineage>
        <taxon>Bacteria</taxon>
        <taxon>Bacillati</taxon>
        <taxon>Bacillota</taxon>
        <taxon>Erysipelotrichia</taxon>
        <taxon>Erysipelotrichales</taxon>
        <taxon>Erysipelotrichaceae</taxon>
        <taxon>Stecheria</taxon>
    </lineage>
</organism>
<dbReference type="NCBIfam" id="TIGR00830">
    <property type="entry name" value="PTBA"/>
    <property type="match status" value="1"/>
</dbReference>
<dbReference type="PANTHER" id="PTHR45008">
    <property type="entry name" value="PTS SYSTEM GLUCOSE-SPECIFIC EIIA COMPONENT"/>
    <property type="match status" value="1"/>
</dbReference>
<accession>A0A7X2TH80</accession>
<dbReference type="InterPro" id="IPR050890">
    <property type="entry name" value="PTS_EIIA_component"/>
</dbReference>
<evidence type="ECO:0000256" key="3">
    <source>
        <dbReference type="ARBA" id="ARBA00022597"/>
    </source>
</evidence>
<keyword evidence="2" id="KW-0813">Transport</keyword>
<keyword evidence="9" id="KW-1185">Reference proteome</keyword>
<keyword evidence="6" id="KW-0418">Kinase</keyword>
<evidence type="ECO:0000313" key="8">
    <source>
        <dbReference type="EMBL" id="MSS59538.1"/>
    </source>
</evidence>
<comment type="subcellular location">
    <subcellularLocation>
        <location evidence="1">Cytoplasm</location>
    </subcellularLocation>
</comment>
<comment type="caution">
    <text evidence="8">The sequence shown here is derived from an EMBL/GenBank/DDBJ whole genome shotgun (WGS) entry which is preliminary data.</text>
</comment>
<dbReference type="Gene3D" id="2.70.70.10">
    <property type="entry name" value="Glucose Permease (Domain IIA)"/>
    <property type="match status" value="1"/>
</dbReference>
<dbReference type="Proteomes" id="UP000461880">
    <property type="component" value="Unassembled WGS sequence"/>
</dbReference>
<name>A0A7X2TH80_9FIRM</name>
<dbReference type="InterPro" id="IPR001127">
    <property type="entry name" value="PTS_EIIA_1_perm"/>
</dbReference>
<dbReference type="AlphaFoldDB" id="A0A7X2TH80"/>
<keyword evidence="3 8" id="KW-0762">Sugar transport</keyword>
<proteinExistence type="predicted"/>
<dbReference type="RefSeq" id="WP_154505792.1">
    <property type="nucleotide sequence ID" value="NZ_VUMN01000036.1"/>
</dbReference>
<dbReference type="PROSITE" id="PS51093">
    <property type="entry name" value="PTS_EIIA_TYPE_1"/>
    <property type="match status" value="1"/>
</dbReference>
<feature type="domain" description="PTS EIIA type-1" evidence="7">
    <location>
        <begin position="39"/>
        <end position="145"/>
    </location>
</feature>
<evidence type="ECO:0000256" key="5">
    <source>
        <dbReference type="ARBA" id="ARBA00022683"/>
    </source>
</evidence>
<protein>
    <submittedName>
        <fullName evidence="8">PTS glucose transporter subunit IIA</fullName>
    </submittedName>
</protein>
<evidence type="ECO:0000256" key="1">
    <source>
        <dbReference type="ARBA" id="ARBA00004496"/>
    </source>
</evidence>